<dbReference type="InterPro" id="IPR023679">
    <property type="entry name" value="UPF0761_bac"/>
</dbReference>
<dbReference type="PANTHER" id="PTHR30213">
    <property type="entry name" value="INNER MEMBRANE PROTEIN YHJD"/>
    <property type="match status" value="1"/>
</dbReference>
<feature type="transmembrane region" description="Helical" evidence="7">
    <location>
        <begin position="239"/>
        <end position="265"/>
    </location>
</feature>
<keyword evidence="9" id="KW-1185">Reference proteome</keyword>
<reference evidence="8 9" key="1">
    <citation type="submission" date="2024-02" db="EMBL/GenBank/DDBJ databases">
        <title>Bacteria isolated from the canopy kelp, Nereocystis luetkeana.</title>
        <authorList>
            <person name="Pfister C.A."/>
            <person name="Younker I.T."/>
            <person name="Light S.H."/>
        </authorList>
    </citation>
    <scope>NUCLEOTIDE SEQUENCE [LARGE SCALE GENOMIC DNA]</scope>
    <source>
        <strain evidence="8 9">TI.2.07</strain>
    </source>
</reference>
<evidence type="ECO:0000256" key="2">
    <source>
        <dbReference type="ARBA" id="ARBA00022475"/>
    </source>
</evidence>
<keyword evidence="2 7" id="KW-1003">Cell membrane</keyword>
<evidence type="ECO:0000256" key="6">
    <source>
        <dbReference type="ARBA" id="ARBA00023136"/>
    </source>
</evidence>
<dbReference type="NCBIfam" id="TIGR00765">
    <property type="entry name" value="yihY_not_rbn"/>
    <property type="match status" value="1"/>
</dbReference>
<evidence type="ECO:0000256" key="1">
    <source>
        <dbReference type="ARBA" id="ARBA00004651"/>
    </source>
</evidence>
<protein>
    <recommendedName>
        <fullName evidence="7">UPF0761 membrane protein V6255_00360</fullName>
    </recommendedName>
</protein>
<gene>
    <name evidence="8" type="ORF">V6255_00360</name>
</gene>
<dbReference type="RefSeq" id="WP_341626354.1">
    <property type="nucleotide sequence ID" value="NZ_JBAKBA010000001.1"/>
</dbReference>
<sequence length="288" mass="32548">MQLQQQVLVEKIKLFYNYGIFLWKRSEEDNIKVPAGHLAYVTLLSIVPCLAVVFYMLSAFPMFSELNKIIENLIYNNFVPTAGDAVKEHMTGFIENTKKMSMMGIASLVVIALLLISTIDQTINRIWRCNNKRSPIQAFTIYWTILSLGPIIIGGSIALSSYIFSIVKTDGFLSIGQQVLSFMPFVFSWLAFAGVYTLVPHQRVRLRYAIIGGFIAALLFSLATDLFTLYITNFPSQQIIYGALAVIPIMFVWIYFSWLIVLIGAEVTATLDEFFYPEAGLVEEPEEV</sequence>
<comment type="similarity">
    <text evidence="7">Belongs to the UPF0761 family.</text>
</comment>
<evidence type="ECO:0000256" key="4">
    <source>
        <dbReference type="ARBA" id="ARBA00022692"/>
    </source>
</evidence>
<organism evidence="8 9">
    <name type="scientific">Psychromonas arctica</name>
    <dbReference type="NCBI Taxonomy" id="168275"/>
    <lineage>
        <taxon>Bacteria</taxon>
        <taxon>Pseudomonadati</taxon>
        <taxon>Pseudomonadota</taxon>
        <taxon>Gammaproteobacteria</taxon>
        <taxon>Alteromonadales</taxon>
        <taxon>Psychromonadaceae</taxon>
        <taxon>Psychromonas</taxon>
    </lineage>
</organism>
<feature type="transmembrane region" description="Helical" evidence="7">
    <location>
        <begin position="206"/>
        <end position="227"/>
    </location>
</feature>
<dbReference type="PIRSF" id="PIRSF035875">
    <property type="entry name" value="RNase_BN"/>
    <property type="match status" value="1"/>
</dbReference>
<keyword evidence="3" id="KW-0997">Cell inner membrane</keyword>
<keyword evidence="6 7" id="KW-0472">Membrane</keyword>
<dbReference type="Proteomes" id="UP001366060">
    <property type="component" value="Unassembled WGS sequence"/>
</dbReference>
<evidence type="ECO:0000256" key="7">
    <source>
        <dbReference type="HAMAP-Rule" id="MF_00672"/>
    </source>
</evidence>
<proteinExistence type="inferred from homology"/>
<dbReference type="EMBL" id="JBAKBA010000001">
    <property type="protein sequence ID" value="MEL0657575.1"/>
    <property type="molecule type" value="Genomic_DNA"/>
</dbReference>
<evidence type="ECO:0000313" key="8">
    <source>
        <dbReference type="EMBL" id="MEL0657575.1"/>
    </source>
</evidence>
<dbReference type="PANTHER" id="PTHR30213:SF0">
    <property type="entry name" value="UPF0761 MEMBRANE PROTEIN YIHY"/>
    <property type="match status" value="1"/>
</dbReference>
<evidence type="ECO:0000256" key="3">
    <source>
        <dbReference type="ARBA" id="ARBA00022519"/>
    </source>
</evidence>
<comment type="subcellular location">
    <subcellularLocation>
        <location evidence="1 7">Cell membrane</location>
        <topology evidence="1 7">Multi-pass membrane protein</topology>
    </subcellularLocation>
</comment>
<evidence type="ECO:0000313" key="9">
    <source>
        <dbReference type="Proteomes" id="UP001366060"/>
    </source>
</evidence>
<dbReference type="InterPro" id="IPR017039">
    <property type="entry name" value="Virul_fac_BrkB"/>
</dbReference>
<dbReference type="NCBIfam" id="NF002457">
    <property type="entry name" value="PRK01637.1"/>
    <property type="match status" value="1"/>
</dbReference>
<dbReference type="Pfam" id="PF03631">
    <property type="entry name" value="Virul_fac_BrkB"/>
    <property type="match status" value="1"/>
</dbReference>
<feature type="transmembrane region" description="Helical" evidence="7">
    <location>
        <begin position="100"/>
        <end position="119"/>
    </location>
</feature>
<feature type="transmembrane region" description="Helical" evidence="7">
    <location>
        <begin position="179"/>
        <end position="199"/>
    </location>
</feature>
<feature type="transmembrane region" description="Helical" evidence="7">
    <location>
        <begin position="38"/>
        <end position="57"/>
    </location>
</feature>
<feature type="transmembrane region" description="Helical" evidence="7">
    <location>
        <begin position="140"/>
        <end position="167"/>
    </location>
</feature>
<comment type="caution">
    <text evidence="8">The sequence shown here is derived from an EMBL/GenBank/DDBJ whole genome shotgun (WGS) entry which is preliminary data.</text>
</comment>
<keyword evidence="5 7" id="KW-1133">Transmembrane helix</keyword>
<dbReference type="HAMAP" id="MF_00672">
    <property type="entry name" value="UPF0761"/>
    <property type="match status" value="1"/>
</dbReference>
<accession>A0ABU9H6T6</accession>
<keyword evidence="4 7" id="KW-0812">Transmembrane</keyword>
<name>A0ABU9H6T6_9GAMM</name>
<evidence type="ECO:0000256" key="5">
    <source>
        <dbReference type="ARBA" id="ARBA00022989"/>
    </source>
</evidence>